<comment type="subcellular location">
    <subcellularLocation>
        <location evidence="8">Cell membrane</location>
        <topology evidence="8">Multi-pass membrane protein</topology>
    </subcellularLocation>
    <subcellularLocation>
        <location evidence="1">Membrane</location>
        <topology evidence="1">Multi-pass membrane protein</topology>
    </subcellularLocation>
</comment>
<feature type="transmembrane region" description="Helical" evidence="8">
    <location>
        <begin position="49"/>
        <end position="68"/>
    </location>
</feature>
<dbReference type="Proteomes" id="UP000279259">
    <property type="component" value="Unassembled WGS sequence"/>
</dbReference>
<dbReference type="GO" id="GO:0005886">
    <property type="term" value="C:plasma membrane"/>
    <property type="evidence" value="ECO:0007669"/>
    <property type="project" value="UniProtKB-SubCell"/>
</dbReference>
<accession>A0A427Y1W5</accession>
<dbReference type="AlphaFoldDB" id="A0A427Y1W5"/>
<dbReference type="InterPro" id="IPR001905">
    <property type="entry name" value="Ammonium_transpt"/>
</dbReference>
<feature type="transmembrane region" description="Helical" evidence="8">
    <location>
        <begin position="335"/>
        <end position="357"/>
    </location>
</feature>
<evidence type="ECO:0000256" key="3">
    <source>
        <dbReference type="ARBA" id="ARBA00022448"/>
    </source>
</evidence>
<feature type="transmembrane region" description="Helical" evidence="8">
    <location>
        <begin position="177"/>
        <end position="196"/>
    </location>
</feature>
<evidence type="ECO:0000256" key="1">
    <source>
        <dbReference type="ARBA" id="ARBA00004141"/>
    </source>
</evidence>
<evidence type="ECO:0000256" key="2">
    <source>
        <dbReference type="ARBA" id="ARBA00005887"/>
    </source>
</evidence>
<dbReference type="PANTHER" id="PTHR43029">
    <property type="entry name" value="AMMONIUM TRANSPORTER MEP2"/>
    <property type="match status" value="1"/>
</dbReference>
<dbReference type="PANTHER" id="PTHR43029:SF10">
    <property type="entry name" value="AMMONIUM TRANSPORTER MEP2"/>
    <property type="match status" value="1"/>
</dbReference>
<evidence type="ECO:0000256" key="7">
    <source>
        <dbReference type="ARBA" id="ARBA00023177"/>
    </source>
</evidence>
<dbReference type="SUPFAM" id="SSF111352">
    <property type="entry name" value="Ammonium transporter"/>
    <property type="match status" value="1"/>
</dbReference>
<dbReference type="Pfam" id="PF00909">
    <property type="entry name" value="Ammonium_transp"/>
    <property type="match status" value="1"/>
</dbReference>
<evidence type="ECO:0000256" key="5">
    <source>
        <dbReference type="ARBA" id="ARBA00022989"/>
    </source>
</evidence>
<name>A0A427Y1W5_9TREE</name>
<feature type="transmembrane region" description="Helical" evidence="8">
    <location>
        <begin position="137"/>
        <end position="157"/>
    </location>
</feature>
<evidence type="ECO:0000256" key="4">
    <source>
        <dbReference type="ARBA" id="ARBA00022692"/>
    </source>
</evidence>
<evidence type="ECO:0000313" key="11">
    <source>
        <dbReference type="EMBL" id="RSH85146.1"/>
    </source>
</evidence>
<feature type="transmembrane region" description="Helical" evidence="8">
    <location>
        <begin position="294"/>
        <end position="314"/>
    </location>
</feature>
<dbReference type="GO" id="GO:0008519">
    <property type="term" value="F:ammonium channel activity"/>
    <property type="evidence" value="ECO:0007669"/>
    <property type="project" value="InterPro"/>
</dbReference>
<organism evidence="11 12">
    <name type="scientific">Saitozyma podzolica</name>
    <dbReference type="NCBI Taxonomy" id="1890683"/>
    <lineage>
        <taxon>Eukaryota</taxon>
        <taxon>Fungi</taxon>
        <taxon>Dikarya</taxon>
        <taxon>Basidiomycota</taxon>
        <taxon>Agaricomycotina</taxon>
        <taxon>Tremellomycetes</taxon>
        <taxon>Tremellales</taxon>
        <taxon>Trimorphomycetaceae</taxon>
        <taxon>Saitozyma</taxon>
    </lineage>
</organism>
<comment type="caution">
    <text evidence="11">The sequence shown here is derived from an EMBL/GenBank/DDBJ whole genome shotgun (WGS) entry which is preliminary data.</text>
</comment>
<protein>
    <recommendedName>
        <fullName evidence="8">Ammonium transporter</fullName>
    </recommendedName>
</protein>
<feature type="transmembrane region" description="Helical" evidence="8">
    <location>
        <begin position="113"/>
        <end position="132"/>
    </location>
</feature>
<dbReference type="OrthoDB" id="534912at2759"/>
<keyword evidence="5 8" id="KW-1133">Transmembrane helix</keyword>
<dbReference type="EMBL" id="RSCD01000021">
    <property type="protein sequence ID" value="RSH85146.1"/>
    <property type="molecule type" value="Genomic_DNA"/>
</dbReference>
<feature type="compositionally biased region" description="Low complexity" evidence="9">
    <location>
        <begin position="451"/>
        <end position="464"/>
    </location>
</feature>
<evidence type="ECO:0000256" key="9">
    <source>
        <dbReference type="SAM" id="MobiDB-lite"/>
    </source>
</evidence>
<dbReference type="STRING" id="1890683.A0A427Y1W5"/>
<keyword evidence="12" id="KW-1185">Reference proteome</keyword>
<feature type="transmembrane region" description="Helical" evidence="8">
    <location>
        <begin position="239"/>
        <end position="260"/>
    </location>
</feature>
<evidence type="ECO:0000259" key="10">
    <source>
        <dbReference type="Pfam" id="PF00909"/>
    </source>
</evidence>
<feature type="region of interest" description="Disordered" evidence="9">
    <location>
        <begin position="443"/>
        <end position="483"/>
    </location>
</feature>
<keyword evidence="3 8" id="KW-0813">Transport</keyword>
<feature type="transmembrane region" description="Helical" evidence="8">
    <location>
        <begin position="208"/>
        <end position="227"/>
    </location>
</feature>
<comment type="similarity">
    <text evidence="2 8">Belongs to the ammonia transporter channel (TC 1.A.11.2) family.</text>
</comment>
<keyword evidence="4 8" id="KW-0812">Transmembrane</keyword>
<feature type="transmembrane region" description="Helical" evidence="8">
    <location>
        <begin position="377"/>
        <end position="402"/>
    </location>
</feature>
<sequence>MSATAPTWLNNGDNAWQLTAASLVALQSVPGLVILYAGISKTKWAINSAFMAFYGFAATLIVWVVYAYNMGFGNQWIPLCGVPYPAIGMGHELQQSTLPAAGVSQAFPQATMVYFQFVFAAITIVIMAGAFLGRMNFLAWIVFVPLWITFSYVISAFSIWGGGFLFQLGVIDYSGGYVIHVSSGTAGFVGAACIGPRHATDRASHRPSNLGFVMVGAGILWVGWNGFNGGDPYTASPDAGAAVLNTNICTATSLLVWTLLDYFYYKKPAILGSVQGMITGLVAITPAAGVIAGWAAIVMGVLSASIPWCTMNLLGKRLWLFKYVDDTLGVFHTHLVAGFVGGFFTGIFATIDGSAAFGLTNPGGAIAGNGRQVWVQIVGALFVIGWNMAVTPLILFFIKYVLRIPLRMSEEMLLVGDDAVHGEAAYAIENAFSLVERDRNGNGHGVETAYTTATNGEGSGTTEGASEEMRAKEAKRMGVTEVV</sequence>
<feature type="transmembrane region" description="Helical" evidence="8">
    <location>
        <begin position="15"/>
        <end position="37"/>
    </location>
</feature>
<feature type="transmembrane region" description="Helical" evidence="8">
    <location>
        <begin position="269"/>
        <end position="288"/>
    </location>
</feature>
<keyword evidence="7 8" id="KW-0924">Ammonia transport</keyword>
<dbReference type="Gene3D" id="1.10.3430.10">
    <property type="entry name" value="Ammonium transporter AmtB like domains"/>
    <property type="match status" value="1"/>
</dbReference>
<dbReference type="NCBIfam" id="TIGR00836">
    <property type="entry name" value="amt"/>
    <property type="match status" value="1"/>
</dbReference>
<evidence type="ECO:0000256" key="6">
    <source>
        <dbReference type="ARBA" id="ARBA00023136"/>
    </source>
</evidence>
<gene>
    <name evidence="11" type="ORF">EHS25_004953</name>
</gene>
<dbReference type="InterPro" id="IPR029020">
    <property type="entry name" value="Ammonium/urea_transptr"/>
</dbReference>
<feature type="domain" description="Ammonium transporter AmtB-like" evidence="10">
    <location>
        <begin position="15"/>
        <end position="426"/>
    </location>
</feature>
<reference evidence="11 12" key="1">
    <citation type="submission" date="2018-11" db="EMBL/GenBank/DDBJ databases">
        <title>Genome sequence of Saitozyma podzolica DSM 27192.</title>
        <authorList>
            <person name="Aliyu H."/>
            <person name="Gorte O."/>
            <person name="Ochsenreither K."/>
        </authorList>
    </citation>
    <scope>NUCLEOTIDE SEQUENCE [LARGE SCALE GENOMIC DNA]</scope>
    <source>
        <strain evidence="11 12">DSM 27192</strain>
    </source>
</reference>
<dbReference type="InterPro" id="IPR024041">
    <property type="entry name" value="NH4_transpt_AmtB-like_dom"/>
</dbReference>
<keyword evidence="6 8" id="KW-0472">Membrane</keyword>
<evidence type="ECO:0000256" key="8">
    <source>
        <dbReference type="RuleBase" id="RU362002"/>
    </source>
</evidence>
<evidence type="ECO:0000313" key="12">
    <source>
        <dbReference type="Proteomes" id="UP000279259"/>
    </source>
</evidence>
<feature type="compositionally biased region" description="Basic and acidic residues" evidence="9">
    <location>
        <begin position="467"/>
        <end position="483"/>
    </location>
</feature>
<proteinExistence type="inferred from homology"/>